<keyword evidence="2" id="KW-1185">Reference proteome</keyword>
<sequence length="113" mass="12638">MPTTRLSTAQGWLRRLYHEHGEPLLLAARSDPRLHDLIVVRAGALQADLCARGIRPRTRRARQAITDQARSAVEAVTAPNARLPPPVADGHSWFCLELAACYVLLTHNEVRRE</sequence>
<dbReference type="EMBL" id="BSQG01000004">
    <property type="protein sequence ID" value="GLU48625.1"/>
    <property type="molecule type" value="Genomic_DNA"/>
</dbReference>
<proteinExistence type="predicted"/>
<name>A0A9W6P6Z5_9ACTN</name>
<organism evidence="1 2">
    <name type="scientific">Nocardiopsis ansamitocini</name>
    <dbReference type="NCBI Taxonomy" id="1670832"/>
    <lineage>
        <taxon>Bacteria</taxon>
        <taxon>Bacillati</taxon>
        <taxon>Actinomycetota</taxon>
        <taxon>Actinomycetes</taxon>
        <taxon>Streptosporangiales</taxon>
        <taxon>Nocardiopsidaceae</taxon>
        <taxon>Nocardiopsis</taxon>
    </lineage>
</organism>
<dbReference type="AlphaFoldDB" id="A0A9W6P6Z5"/>
<reference evidence="1" key="1">
    <citation type="submission" date="2023-02" db="EMBL/GenBank/DDBJ databases">
        <title>Nocardiopsis ansamitocini NBRC 112285.</title>
        <authorList>
            <person name="Ichikawa N."/>
            <person name="Sato H."/>
            <person name="Tonouchi N."/>
        </authorList>
    </citation>
    <scope>NUCLEOTIDE SEQUENCE</scope>
    <source>
        <strain evidence="1">NBRC 112285</strain>
    </source>
</reference>
<comment type="caution">
    <text evidence="1">The sequence shown here is derived from an EMBL/GenBank/DDBJ whole genome shotgun (WGS) entry which is preliminary data.</text>
</comment>
<evidence type="ECO:0000313" key="1">
    <source>
        <dbReference type="EMBL" id="GLU48625.1"/>
    </source>
</evidence>
<accession>A0A9W6P6Z5</accession>
<gene>
    <name evidence="1" type="ORF">Nans01_29760</name>
</gene>
<dbReference type="Proteomes" id="UP001165092">
    <property type="component" value="Unassembled WGS sequence"/>
</dbReference>
<dbReference type="RefSeq" id="WP_285760090.1">
    <property type="nucleotide sequence ID" value="NZ_BSQG01000004.1"/>
</dbReference>
<protein>
    <submittedName>
        <fullName evidence="1">Uncharacterized protein</fullName>
    </submittedName>
</protein>
<evidence type="ECO:0000313" key="2">
    <source>
        <dbReference type="Proteomes" id="UP001165092"/>
    </source>
</evidence>